<dbReference type="PANTHER" id="PTHR30015">
    <property type="entry name" value="MRR RESTRICTION SYSTEM PROTEIN"/>
    <property type="match status" value="1"/>
</dbReference>
<protein>
    <recommendedName>
        <fullName evidence="4">Restriction endonuclease</fullName>
    </recommendedName>
</protein>
<evidence type="ECO:0000259" key="1">
    <source>
        <dbReference type="Pfam" id="PF04471"/>
    </source>
</evidence>
<sequence>MSSGKMVTYDQLMVPLMKALVNLGGSGSIDEIYETVVEIEKFDEETLAILHNPEKSSQTEIGYRLAWARTYLKKAGYLENSSRGVWTLTDKAKQASEIDSREIVNFVRALDRKTSQAITDPSKPELSVDDSPEEVLAWREKLHHVLIEEMSPDAFERLTQRLLRESGFIHVEVTGRTGDGGIDGKGIARINGLMSFHIAFQCKKYKGSVGAPEIRDFRGATIGRADRGMFITTGSFTKAAIEEANRDGVAPIDLVDGDQLADKLKELSLGVRTELVEKVSVEPDWFLSL</sequence>
<dbReference type="Pfam" id="PF14338">
    <property type="entry name" value="Mrr_N"/>
    <property type="match status" value="1"/>
</dbReference>
<feature type="domain" description="Restriction endonuclease type IV Mrr" evidence="1">
    <location>
        <begin position="147"/>
        <end position="262"/>
    </location>
</feature>
<evidence type="ECO:0008006" key="4">
    <source>
        <dbReference type="Google" id="ProtNLM"/>
    </source>
</evidence>
<dbReference type="EMBL" id="CBSZ010000423">
    <property type="protein sequence ID" value="CDH26643.1"/>
    <property type="molecule type" value="Genomic_DNA"/>
</dbReference>
<evidence type="ECO:0000313" key="3">
    <source>
        <dbReference type="EMBL" id="CDH26643.1"/>
    </source>
</evidence>
<gene>
    <name evidence="3" type="ORF">XBKB1_850001</name>
</gene>
<dbReference type="SUPFAM" id="SSF52980">
    <property type="entry name" value="Restriction endonuclease-like"/>
    <property type="match status" value="1"/>
</dbReference>
<organism evidence="3">
    <name type="scientific">Xenorhabdus bovienii str. kraussei Becker Underwood</name>
    <dbReference type="NCBI Taxonomy" id="1398204"/>
    <lineage>
        <taxon>Bacteria</taxon>
        <taxon>Pseudomonadati</taxon>
        <taxon>Pseudomonadota</taxon>
        <taxon>Gammaproteobacteria</taxon>
        <taxon>Enterobacterales</taxon>
        <taxon>Morganellaceae</taxon>
        <taxon>Xenorhabdus</taxon>
    </lineage>
</organism>
<dbReference type="InterPro" id="IPR007560">
    <property type="entry name" value="Restrct_endonuc_IV_Mrr"/>
</dbReference>
<reference evidence="3" key="1">
    <citation type="submission" date="2013-07" db="EMBL/GenBank/DDBJ databases">
        <title>Sub-species coevolution in mutualistic symbiosis.</title>
        <authorList>
            <person name="Murfin K."/>
            <person name="Klassen J."/>
            <person name="Lee M."/>
            <person name="Forst S."/>
            <person name="Stock P."/>
            <person name="Goodrich-Blair H."/>
        </authorList>
    </citation>
    <scope>NUCLEOTIDE SEQUENCE [LARGE SCALE GENOMIC DNA]</scope>
    <source>
        <strain evidence="3">Kraussei Becker Underwood</strain>
    </source>
</reference>
<accession>A0A077PZS3</accession>
<dbReference type="GO" id="GO:0015666">
    <property type="term" value="F:restriction endodeoxyribonuclease activity"/>
    <property type="evidence" value="ECO:0007669"/>
    <property type="project" value="TreeGrafter"/>
</dbReference>
<dbReference type="Gene3D" id="3.40.1350.10">
    <property type="match status" value="1"/>
</dbReference>
<dbReference type="HOGENOM" id="CLU_063822_0_0_6"/>
<dbReference type="Pfam" id="PF04471">
    <property type="entry name" value="Mrr_cat"/>
    <property type="match status" value="1"/>
</dbReference>
<dbReference type="InterPro" id="IPR025745">
    <property type="entry name" value="Mrr-like_N_dom"/>
</dbReference>
<name>A0A077PZS3_XENBV</name>
<dbReference type="InterPro" id="IPR052906">
    <property type="entry name" value="Type_IV_Methyl-Rstrct_Enzyme"/>
</dbReference>
<dbReference type="GO" id="GO:0003677">
    <property type="term" value="F:DNA binding"/>
    <property type="evidence" value="ECO:0007669"/>
    <property type="project" value="InterPro"/>
</dbReference>
<dbReference type="AlphaFoldDB" id="A0A077PZS3"/>
<dbReference type="PANTHER" id="PTHR30015:SF7">
    <property type="entry name" value="TYPE IV METHYL-DIRECTED RESTRICTION ENZYME ECOKMRR"/>
    <property type="match status" value="1"/>
</dbReference>
<feature type="domain" description="Restriction system protein Mrr-like N-terminal" evidence="2">
    <location>
        <begin position="9"/>
        <end position="95"/>
    </location>
</feature>
<comment type="caution">
    <text evidence="3">The sequence shown here is derived from an EMBL/GenBank/DDBJ whole genome shotgun (WGS) entry which is preliminary data.</text>
</comment>
<dbReference type="InterPro" id="IPR011856">
    <property type="entry name" value="tRNA_endonuc-like_dom_sf"/>
</dbReference>
<dbReference type="InterPro" id="IPR011335">
    <property type="entry name" value="Restrct_endonuc-II-like"/>
</dbReference>
<dbReference type="RefSeq" id="WP_038193798.1">
    <property type="nucleotide sequence ID" value="NZ_CAWLXS010000084.1"/>
</dbReference>
<dbReference type="Proteomes" id="UP000028493">
    <property type="component" value="Unassembled WGS sequence"/>
</dbReference>
<evidence type="ECO:0000259" key="2">
    <source>
        <dbReference type="Pfam" id="PF14338"/>
    </source>
</evidence>
<proteinExistence type="predicted"/>
<dbReference type="GO" id="GO:0009307">
    <property type="term" value="P:DNA restriction-modification system"/>
    <property type="evidence" value="ECO:0007669"/>
    <property type="project" value="InterPro"/>
</dbReference>